<evidence type="ECO:0000259" key="8">
    <source>
        <dbReference type="SMART" id="SM01318"/>
    </source>
</evidence>
<dbReference type="Pfam" id="PF15430">
    <property type="entry name" value="SVWC"/>
    <property type="match status" value="1"/>
</dbReference>
<evidence type="ECO:0000256" key="2">
    <source>
        <dbReference type="ARBA" id="ARBA00006947"/>
    </source>
</evidence>
<keyword evidence="5 7" id="KW-0732">Signal</keyword>
<dbReference type="AlphaFoldDB" id="A0A646QCL1"/>
<evidence type="ECO:0000256" key="7">
    <source>
        <dbReference type="SAM" id="SignalP"/>
    </source>
</evidence>
<comment type="subcellular location">
    <subcellularLocation>
        <location evidence="1">Secreted</location>
    </subcellularLocation>
</comment>
<evidence type="ECO:0000256" key="4">
    <source>
        <dbReference type="ARBA" id="ARBA00022656"/>
    </source>
</evidence>
<evidence type="ECO:0000256" key="1">
    <source>
        <dbReference type="ARBA" id="ARBA00004613"/>
    </source>
</evidence>
<dbReference type="InterPro" id="IPR029277">
    <property type="entry name" value="SVWC_dom"/>
</dbReference>
<feature type="domain" description="Single" evidence="8">
    <location>
        <begin position="39"/>
        <end position="107"/>
    </location>
</feature>
<keyword evidence="4" id="KW-0800">Toxin</keyword>
<keyword evidence="3" id="KW-0964">Secreted</keyword>
<evidence type="ECO:0000256" key="6">
    <source>
        <dbReference type="ARBA" id="ARBA00023157"/>
    </source>
</evidence>
<keyword evidence="6" id="KW-1015">Disulfide bond</keyword>
<feature type="signal peptide" evidence="7">
    <location>
        <begin position="1"/>
        <end position="25"/>
    </location>
</feature>
<sequence length="117" mass="12815">MMCSTTKDALLVIVIVSACIAETFGWTAIGKIDIKDGKCDPKNGKLYAIGEKWYNDEDCFEITCIQGDKGSVAQEIASCPVHAEEPGCELKFPKGQKYPKCCPVYECPKKLDSTISL</sequence>
<dbReference type="SMART" id="SM01318">
    <property type="entry name" value="SVWC"/>
    <property type="match status" value="1"/>
</dbReference>
<organism evidence="9">
    <name type="scientific">Hemiscolopendra marginata</name>
    <dbReference type="NCBI Taxonomy" id="943146"/>
    <lineage>
        <taxon>Eukaryota</taxon>
        <taxon>Metazoa</taxon>
        <taxon>Ecdysozoa</taxon>
        <taxon>Arthropoda</taxon>
        <taxon>Myriapoda</taxon>
        <taxon>Chilopoda</taxon>
        <taxon>Pleurostigmophora</taxon>
        <taxon>Scolopendromorpha</taxon>
        <taxon>Scolopendridae</taxon>
        <taxon>Hemiscolopendra</taxon>
    </lineage>
</organism>
<evidence type="ECO:0000256" key="5">
    <source>
        <dbReference type="ARBA" id="ARBA00022729"/>
    </source>
</evidence>
<reference evidence="9" key="1">
    <citation type="submission" date="2018-11" db="EMBL/GenBank/DDBJ databases">
        <title>Venom-gland transcriptomics and venom proteomics of the Florida green centipede (Hemiscolopendra marginata) reveal sex-based variation in a centipede venom.</title>
        <authorList>
            <person name="Nystrom G.S."/>
            <person name="Ward M.J."/>
            <person name="Ellsworth S.A."/>
            <person name="Rokyta D.R."/>
        </authorList>
    </citation>
    <scope>NUCLEOTIDE SEQUENCE</scope>
    <source>
        <tissue evidence="9">Venom gland</tissue>
    </source>
</reference>
<protein>
    <submittedName>
        <fullName evidence="9">SLPTX16</fullName>
    </submittedName>
</protein>
<proteinExistence type="inferred from homology"/>
<dbReference type="GO" id="GO:0005576">
    <property type="term" value="C:extracellular region"/>
    <property type="evidence" value="ECO:0007669"/>
    <property type="project" value="UniProtKB-SubCell"/>
</dbReference>
<dbReference type="GO" id="GO:0090729">
    <property type="term" value="F:toxin activity"/>
    <property type="evidence" value="ECO:0007669"/>
    <property type="project" value="UniProtKB-KW"/>
</dbReference>
<evidence type="ECO:0000313" key="9">
    <source>
        <dbReference type="EMBL" id="MUP40378.1"/>
    </source>
</evidence>
<accession>A0A646QCL1</accession>
<evidence type="ECO:0000256" key="3">
    <source>
        <dbReference type="ARBA" id="ARBA00022525"/>
    </source>
</evidence>
<dbReference type="EMBL" id="GHBY01000201">
    <property type="protein sequence ID" value="MUP40378.1"/>
    <property type="molecule type" value="Transcribed_RNA"/>
</dbReference>
<comment type="similarity">
    <text evidence="2">Belongs to the scoloptoxin-16 family.</text>
</comment>
<name>A0A646QCL1_9MYRI</name>
<dbReference type="PROSITE" id="PS51257">
    <property type="entry name" value="PROKAR_LIPOPROTEIN"/>
    <property type="match status" value="1"/>
</dbReference>
<feature type="chain" id="PRO_5024824988" evidence="7">
    <location>
        <begin position="26"/>
        <end position="117"/>
    </location>
</feature>